<comment type="caution">
    <text evidence="1">The sequence shown here is derived from an EMBL/GenBank/DDBJ whole genome shotgun (WGS) entry which is preliminary data.</text>
</comment>
<organism evidence="1 2">
    <name type="scientific">Hyalomma asiaticum</name>
    <name type="common">Tick</name>
    <dbReference type="NCBI Taxonomy" id="266040"/>
    <lineage>
        <taxon>Eukaryota</taxon>
        <taxon>Metazoa</taxon>
        <taxon>Ecdysozoa</taxon>
        <taxon>Arthropoda</taxon>
        <taxon>Chelicerata</taxon>
        <taxon>Arachnida</taxon>
        <taxon>Acari</taxon>
        <taxon>Parasitiformes</taxon>
        <taxon>Ixodida</taxon>
        <taxon>Ixodoidea</taxon>
        <taxon>Ixodidae</taxon>
        <taxon>Hyalomminae</taxon>
        <taxon>Hyalomma</taxon>
    </lineage>
</organism>
<evidence type="ECO:0000313" key="2">
    <source>
        <dbReference type="Proteomes" id="UP000821845"/>
    </source>
</evidence>
<proteinExistence type="predicted"/>
<reference evidence="1" key="1">
    <citation type="submission" date="2020-05" db="EMBL/GenBank/DDBJ databases">
        <title>Large-scale comparative analyses of tick genomes elucidate their genetic diversity and vector capacities.</title>
        <authorList>
            <person name="Jia N."/>
            <person name="Wang J."/>
            <person name="Shi W."/>
            <person name="Du L."/>
            <person name="Sun Y."/>
            <person name="Zhan W."/>
            <person name="Jiang J."/>
            <person name="Wang Q."/>
            <person name="Zhang B."/>
            <person name="Ji P."/>
            <person name="Sakyi L.B."/>
            <person name="Cui X."/>
            <person name="Yuan T."/>
            <person name="Jiang B."/>
            <person name="Yang W."/>
            <person name="Lam T.T.-Y."/>
            <person name="Chang Q."/>
            <person name="Ding S."/>
            <person name="Wang X."/>
            <person name="Zhu J."/>
            <person name="Ruan X."/>
            <person name="Zhao L."/>
            <person name="Wei J."/>
            <person name="Que T."/>
            <person name="Du C."/>
            <person name="Cheng J."/>
            <person name="Dai P."/>
            <person name="Han X."/>
            <person name="Huang E."/>
            <person name="Gao Y."/>
            <person name="Liu J."/>
            <person name="Shao H."/>
            <person name="Ye R."/>
            <person name="Li L."/>
            <person name="Wei W."/>
            <person name="Wang X."/>
            <person name="Wang C."/>
            <person name="Yang T."/>
            <person name="Huo Q."/>
            <person name="Li W."/>
            <person name="Guo W."/>
            <person name="Chen H."/>
            <person name="Zhou L."/>
            <person name="Ni X."/>
            <person name="Tian J."/>
            <person name="Zhou Y."/>
            <person name="Sheng Y."/>
            <person name="Liu T."/>
            <person name="Pan Y."/>
            <person name="Xia L."/>
            <person name="Li J."/>
            <person name="Zhao F."/>
            <person name="Cao W."/>
        </authorList>
    </citation>
    <scope>NUCLEOTIDE SEQUENCE</scope>
    <source>
        <strain evidence="1">Hyas-2018</strain>
    </source>
</reference>
<keyword evidence="2" id="KW-1185">Reference proteome</keyword>
<sequence length="227" mass="25563">MSTQDAILALQDVYTDYTTSQLRTIVDLDIKGTFDHVNHAAVLLGLRAIRPGQKLYIYVKNFLTDSTVAVEVNEVQARTRYPQRGVLQGSILSPTLFSLALNGLTQNLRSVPGLHFTVYADDITLWAKKGSPSDIQYTLQSAIDTTARYLDDRGLPLSSAKSEYIVVTNSKHPNTQDRQLVTLSIKNEPTPRKPCIKVLGFWLQDDGKSKEWLRHTTQQLQQVHRLL</sequence>
<dbReference type="EMBL" id="CM023487">
    <property type="protein sequence ID" value="KAH6927008.1"/>
    <property type="molecule type" value="Genomic_DNA"/>
</dbReference>
<name>A0ACB7RX16_HYAAI</name>
<evidence type="ECO:0000313" key="1">
    <source>
        <dbReference type="EMBL" id="KAH6927008.1"/>
    </source>
</evidence>
<protein>
    <submittedName>
        <fullName evidence="1">Uncharacterized protein</fullName>
    </submittedName>
</protein>
<dbReference type="Proteomes" id="UP000821845">
    <property type="component" value="Chromosome 7"/>
</dbReference>
<gene>
    <name evidence="1" type="ORF">HPB50_025278</name>
</gene>
<accession>A0ACB7RX16</accession>